<evidence type="ECO:0000256" key="1">
    <source>
        <dbReference type="SAM" id="MobiDB-lite"/>
    </source>
</evidence>
<organism evidence="2 3">
    <name type="scientific">Wenzhouxiangella limi</name>
    <dbReference type="NCBI Taxonomy" id="2707351"/>
    <lineage>
        <taxon>Bacteria</taxon>
        <taxon>Pseudomonadati</taxon>
        <taxon>Pseudomonadota</taxon>
        <taxon>Gammaproteobacteria</taxon>
        <taxon>Chromatiales</taxon>
        <taxon>Wenzhouxiangellaceae</taxon>
        <taxon>Wenzhouxiangella</taxon>
    </lineage>
</organism>
<proteinExistence type="predicted"/>
<dbReference type="PROSITE" id="PS51257">
    <property type="entry name" value="PROKAR_LIPOPROTEIN"/>
    <property type="match status" value="1"/>
</dbReference>
<feature type="compositionally biased region" description="Polar residues" evidence="1">
    <location>
        <begin position="108"/>
        <end position="117"/>
    </location>
</feature>
<evidence type="ECO:0000313" key="2">
    <source>
        <dbReference type="EMBL" id="NDY94223.1"/>
    </source>
</evidence>
<gene>
    <name evidence="2" type="ORF">G3I74_00570</name>
</gene>
<name>A0A845UQW4_9GAMM</name>
<feature type="region of interest" description="Disordered" evidence="1">
    <location>
        <begin position="106"/>
        <end position="132"/>
    </location>
</feature>
<reference evidence="2 3" key="1">
    <citation type="submission" date="2020-02" db="EMBL/GenBank/DDBJ databases">
        <authorList>
            <person name="Zhang X.-Y."/>
        </authorList>
    </citation>
    <scope>NUCLEOTIDE SEQUENCE [LARGE SCALE GENOMIC DNA]</scope>
    <source>
        <strain evidence="2 3">C33</strain>
    </source>
</reference>
<keyword evidence="3" id="KW-1185">Reference proteome</keyword>
<dbReference type="EMBL" id="JAAGSC010000023">
    <property type="protein sequence ID" value="NDY94223.1"/>
    <property type="molecule type" value="Genomic_DNA"/>
</dbReference>
<dbReference type="Proteomes" id="UP000484885">
    <property type="component" value="Unassembled WGS sequence"/>
</dbReference>
<comment type="caution">
    <text evidence="2">The sequence shown here is derived from an EMBL/GenBank/DDBJ whole genome shotgun (WGS) entry which is preliminary data.</text>
</comment>
<dbReference type="InterPro" id="IPR021856">
    <property type="entry name" value="DUF3465"/>
</dbReference>
<dbReference type="AlphaFoldDB" id="A0A845UQW4"/>
<sequence length="132" mass="13955">MKSVFFWLLITAVVVAGVSCGGESETSNDRLERAFAEGRSGIWLSGHGIVVRELGTTGAEQRVQVRVSDDLSVIVRRDTEAASGISVAAGDRLDFHGLYNFHGGGGTVSRTHPDPSQSGGGGWIKVNGVRQD</sequence>
<evidence type="ECO:0000313" key="3">
    <source>
        <dbReference type="Proteomes" id="UP000484885"/>
    </source>
</evidence>
<protein>
    <submittedName>
        <fullName evidence="2">DUF3465 domain-containing protein</fullName>
    </submittedName>
</protein>
<dbReference type="Pfam" id="PF11948">
    <property type="entry name" value="DUF3465"/>
    <property type="match status" value="1"/>
</dbReference>
<accession>A0A845UQW4</accession>
<dbReference type="RefSeq" id="WP_164208948.1">
    <property type="nucleotide sequence ID" value="NZ_JAAGSC010000023.1"/>
</dbReference>